<proteinExistence type="predicted"/>
<accession>A0AAE9ZJE8</accession>
<organism evidence="1 2">
    <name type="scientific">Microbacterium phage Barnstormer</name>
    <dbReference type="NCBI Taxonomy" id="3028491"/>
    <lineage>
        <taxon>Viruses</taxon>
        <taxon>Duplodnaviria</taxon>
        <taxon>Heunggongvirae</taxon>
        <taxon>Uroviricota</taxon>
        <taxon>Caudoviricetes</taxon>
        <taxon>Casidaviridae</taxon>
        <taxon>Barnstormervirus</taxon>
        <taxon>Barnstormervirus barnstormer</taxon>
    </lineage>
</organism>
<protein>
    <submittedName>
        <fullName evidence="1">Tail terminator</fullName>
    </submittedName>
</protein>
<name>A0AAE9ZJE8_9CAUD</name>
<dbReference type="EMBL" id="OQ190478">
    <property type="protein sequence ID" value="WDS51647.1"/>
    <property type="molecule type" value="Genomic_DNA"/>
</dbReference>
<evidence type="ECO:0000313" key="2">
    <source>
        <dbReference type="Proteomes" id="UP001215092"/>
    </source>
</evidence>
<sequence>MTDPILFDDPQRATRDILRDILPTYDVDATVSTRRPEHDLAAGPRKLHVRVRSGTPIRARRVSSTATVRLTVYGSDEGDSMRVAAIVEAVLLSEVSSSSVLGFGPVSGPVPGTDQDTGDPIAFVTVQARLKPRHLRKD</sequence>
<keyword evidence="2" id="KW-1185">Reference proteome</keyword>
<dbReference type="Proteomes" id="UP001215092">
    <property type="component" value="Segment"/>
</dbReference>
<evidence type="ECO:0000313" key="1">
    <source>
        <dbReference type="EMBL" id="WDS51647.1"/>
    </source>
</evidence>
<gene>
    <name evidence="1" type="primary">10</name>
    <name evidence="1" type="ORF">SEA_BARNSTORMER_10</name>
</gene>
<reference evidence="1 2" key="1">
    <citation type="submission" date="2023-01" db="EMBL/GenBank/DDBJ databases">
        <authorList>
            <person name="Edelman T.J."/>
            <person name="Baldwin A.R."/>
            <person name="Chauncey H.A."/>
            <person name="Connelly K.A."/>
            <person name="Daniel I."/>
            <person name="Fitzgerald E.B."/>
            <person name="McKinney B.E."/>
            <person name="Murray D.M."/>
            <person name="Parshall S."/>
            <person name="Stokes L.T."/>
            <person name="Tanaka K.N."/>
            <person name="Vinson E.C."/>
            <person name="Klevikis C."/>
            <person name="Temple L."/>
            <person name="Rinehart C.A."/>
            <person name="Garlena R.A."/>
            <person name="Russell D.A."/>
            <person name="Jacobs-Sera D."/>
            <person name="Hatfull G.F."/>
        </authorList>
    </citation>
    <scope>NUCLEOTIDE SEQUENCE [LARGE SCALE GENOMIC DNA]</scope>
</reference>